<evidence type="ECO:0000313" key="1">
    <source>
        <dbReference type="EMBL" id="TSJ78572.1"/>
    </source>
</evidence>
<evidence type="ECO:0000313" key="2">
    <source>
        <dbReference type="Proteomes" id="UP000315648"/>
    </source>
</evidence>
<dbReference type="OrthoDB" id="196653at2"/>
<dbReference type="Proteomes" id="UP000315648">
    <property type="component" value="Unassembled WGS sequence"/>
</dbReference>
<proteinExistence type="predicted"/>
<keyword evidence="2" id="KW-1185">Reference proteome</keyword>
<sequence>MRDLSRDPVPQPGDVINQPGHSFDGFVVVSVYPRAQAIADGVIFDATGGDLAAISAQHFPGVHVAMTAAMSALIQKSVDHPDHGNDWKGVWHDVLWMSRVAR</sequence>
<dbReference type="RefSeq" id="WP_144228913.1">
    <property type="nucleotide sequence ID" value="NZ_CBCRVV010000002.1"/>
</dbReference>
<dbReference type="EMBL" id="VMBG01000001">
    <property type="protein sequence ID" value="TSJ78572.1"/>
    <property type="molecule type" value="Genomic_DNA"/>
</dbReference>
<gene>
    <name evidence="1" type="ORF">FPL22_04530</name>
</gene>
<reference evidence="1 2" key="1">
    <citation type="submission" date="2019-07" db="EMBL/GenBank/DDBJ databases">
        <title>Description of 53C-WASEF.</title>
        <authorList>
            <person name="Pitt A."/>
            <person name="Hahn M.W."/>
        </authorList>
    </citation>
    <scope>NUCLEOTIDE SEQUENCE [LARGE SCALE GENOMIC DNA]</scope>
    <source>
        <strain evidence="1 2">53C-WASEF</strain>
    </source>
</reference>
<organism evidence="1 2">
    <name type="scientific">Rariglobus hedericola</name>
    <dbReference type="NCBI Taxonomy" id="2597822"/>
    <lineage>
        <taxon>Bacteria</taxon>
        <taxon>Pseudomonadati</taxon>
        <taxon>Verrucomicrobiota</taxon>
        <taxon>Opitutia</taxon>
        <taxon>Opitutales</taxon>
        <taxon>Opitutaceae</taxon>
        <taxon>Rariglobus</taxon>
    </lineage>
</organism>
<name>A0A556QPP6_9BACT</name>
<protein>
    <submittedName>
        <fullName evidence="1">Uncharacterized protein</fullName>
    </submittedName>
</protein>
<accession>A0A556QPP6</accession>
<dbReference type="AlphaFoldDB" id="A0A556QPP6"/>
<comment type="caution">
    <text evidence="1">The sequence shown here is derived from an EMBL/GenBank/DDBJ whole genome shotgun (WGS) entry which is preliminary data.</text>
</comment>